<name>A0A6A6V8W6_9PLEO</name>
<keyword evidence="2" id="KW-1185">Reference proteome</keyword>
<protein>
    <submittedName>
        <fullName evidence="1">Uncharacterized protein</fullName>
    </submittedName>
</protein>
<proteinExistence type="predicted"/>
<reference evidence="1" key="1">
    <citation type="journal article" date="2020" name="Stud. Mycol.">
        <title>101 Dothideomycetes genomes: a test case for predicting lifestyles and emergence of pathogens.</title>
        <authorList>
            <person name="Haridas S."/>
            <person name="Albert R."/>
            <person name="Binder M."/>
            <person name="Bloem J."/>
            <person name="Labutti K."/>
            <person name="Salamov A."/>
            <person name="Andreopoulos B."/>
            <person name="Baker S."/>
            <person name="Barry K."/>
            <person name="Bills G."/>
            <person name="Bluhm B."/>
            <person name="Cannon C."/>
            <person name="Castanera R."/>
            <person name="Culley D."/>
            <person name="Daum C."/>
            <person name="Ezra D."/>
            <person name="Gonzalez J."/>
            <person name="Henrissat B."/>
            <person name="Kuo A."/>
            <person name="Liang C."/>
            <person name="Lipzen A."/>
            <person name="Lutzoni F."/>
            <person name="Magnuson J."/>
            <person name="Mondo S."/>
            <person name="Nolan M."/>
            <person name="Ohm R."/>
            <person name="Pangilinan J."/>
            <person name="Park H.-J."/>
            <person name="Ramirez L."/>
            <person name="Alfaro M."/>
            <person name="Sun H."/>
            <person name="Tritt A."/>
            <person name="Yoshinaga Y."/>
            <person name="Zwiers L.-H."/>
            <person name="Turgeon B."/>
            <person name="Goodwin S."/>
            <person name="Spatafora J."/>
            <person name="Crous P."/>
            <person name="Grigoriev I."/>
        </authorList>
    </citation>
    <scope>NUCLEOTIDE SEQUENCE</scope>
    <source>
        <strain evidence="1">CBS 119925</strain>
    </source>
</reference>
<evidence type="ECO:0000313" key="2">
    <source>
        <dbReference type="Proteomes" id="UP000799440"/>
    </source>
</evidence>
<gene>
    <name evidence="1" type="ORF">M011DRAFT_62073</name>
</gene>
<dbReference type="AlphaFoldDB" id="A0A6A6V8W6"/>
<accession>A0A6A6V8W6</accession>
<organism evidence="1 2">
    <name type="scientific">Sporormia fimetaria CBS 119925</name>
    <dbReference type="NCBI Taxonomy" id="1340428"/>
    <lineage>
        <taxon>Eukaryota</taxon>
        <taxon>Fungi</taxon>
        <taxon>Dikarya</taxon>
        <taxon>Ascomycota</taxon>
        <taxon>Pezizomycotina</taxon>
        <taxon>Dothideomycetes</taxon>
        <taxon>Pleosporomycetidae</taxon>
        <taxon>Pleosporales</taxon>
        <taxon>Sporormiaceae</taxon>
        <taxon>Sporormia</taxon>
    </lineage>
</organism>
<sequence length="108" mass="12077">MKSVKRRHICFSAGSGGVSQSCLPRKLTRDTWACWRFQDKALQLQCSKVVRGRDTYSDPQVLEESHPFTSSGEPVAMELFLSSAGALLRWPTSHFTQLPGCVNDDHAH</sequence>
<dbReference type="PROSITE" id="PS51257">
    <property type="entry name" value="PROKAR_LIPOPROTEIN"/>
    <property type="match status" value="1"/>
</dbReference>
<dbReference type="Proteomes" id="UP000799440">
    <property type="component" value="Unassembled WGS sequence"/>
</dbReference>
<dbReference type="EMBL" id="MU006574">
    <property type="protein sequence ID" value="KAF2747082.1"/>
    <property type="molecule type" value="Genomic_DNA"/>
</dbReference>
<evidence type="ECO:0000313" key="1">
    <source>
        <dbReference type="EMBL" id="KAF2747082.1"/>
    </source>
</evidence>